<keyword evidence="1" id="KW-0732">Signal</keyword>
<dbReference type="Proteomes" id="UP000256763">
    <property type="component" value="Unassembled WGS sequence"/>
</dbReference>
<dbReference type="AlphaFoldDB" id="A0A3E0WRG4"/>
<organism evidence="2 3">
    <name type="scientific">Alkalilimnicola ehrlichii</name>
    <dbReference type="NCBI Taxonomy" id="351052"/>
    <lineage>
        <taxon>Bacteria</taxon>
        <taxon>Pseudomonadati</taxon>
        <taxon>Pseudomonadota</taxon>
        <taxon>Gammaproteobacteria</taxon>
        <taxon>Chromatiales</taxon>
        <taxon>Ectothiorhodospiraceae</taxon>
        <taxon>Alkalilimnicola</taxon>
    </lineage>
</organism>
<gene>
    <name evidence="2" type="ORF">CAL65_14510</name>
</gene>
<reference evidence="3" key="1">
    <citation type="submission" date="2017-05" db="EMBL/GenBank/DDBJ databases">
        <authorList>
            <person name="Sharma S."/>
            <person name="Sidhu C."/>
            <person name="Pinnaka A.K."/>
        </authorList>
    </citation>
    <scope>NUCLEOTIDE SEQUENCE [LARGE SCALE GENOMIC DNA]</scope>
    <source>
        <strain evidence="3">AK93</strain>
    </source>
</reference>
<evidence type="ECO:0000313" key="2">
    <source>
        <dbReference type="EMBL" id="RFA34577.1"/>
    </source>
</evidence>
<protein>
    <submittedName>
        <fullName evidence="2">Uncharacterized protein</fullName>
    </submittedName>
</protein>
<name>A0A3E0WRG4_9GAMM</name>
<dbReference type="EMBL" id="NFZW01000015">
    <property type="protein sequence ID" value="RFA34577.1"/>
    <property type="molecule type" value="Genomic_DNA"/>
</dbReference>
<evidence type="ECO:0000256" key="1">
    <source>
        <dbReference type="SAM" id="SignalP"/>
    </source>
</evidence>
<keyword evidence="3" id="KW-1185">Reference proteome</keyword>
<feature type="chain" id="PRO_5017673872" evidence="1">
    <location>
        <begin position="29"/>
        <end position="121"/>
    </location>
</feature>
<comment type="caution">
    <text evidence="2">The sequence shown here is derived from an EMBL/GenBank/DDBJ whole genome shotgun (WGS) entry which is preliminary data.</text>
</comment>
<accession>A0A3E0WRG4</accession>
<sequence length="121" mass="12762">MYGVGRKLLRSRAALAVLLLAVWSVAFATPCLPETFAAASESAQLDQNIPTDACDQHGRDYKVGASKAADDNRQFKLAALAGLPEPPLLATATLAGLEVCPDELVSEAGPPVYLVTARLRI</sequence>
<evidence type="ECO:0000313" key="3">
    <source>
        <dbReference type="Proteomes" id="UP000256763"/>
    </source>
</evidence>
<feature type="signal peptide" evidence="1">
    <location>
        <begin position="1"/>
        <end position="28"/>
    </location>
</feature>
<proteinExistence type="predicted"/>